<dbReference type="AlphaFoldDB" id="A0A4Q2CXV4"/>
<name>A0A4Q2CXV4_9AGAR</name>
<keyword evidence="4" id="KW-1185">Reference proteome</keyword>
<evidence type="ECO:0000256" key="1">
    <source>
        <dbReference type="SAM" id="MobiDB-lite"/>
    </source>
</evidence>
<reference evidence="3 4" key="1">
    <citation type="submission" date="2019-01" db="EMBL/GenBank/DDBJ databases">
        <title>Draft genome sequence of Psathyrella aberdarensis IHI B618.</title>
        <authorList>
            <person name="Buettner E."/>
            <person name="Kellner H."/>
        </authorList>
    </citation>
    <scope>NUCLEOTIDE SEQUENCE [LARGE SCALE GENOMIC DNA]</scope>
    <source>
        <strain evidence="3 4">IHI B618</strain>
    </source>
</reference>
<feature type="region of interest" description="Disordered" evidence="1">
    <location>
        <begin position="149"/>
        <end position="209"/>
    </location>
</feature>
<dbReference type="STRING" id="2316362.A0A4Q2CXV4"/>
<comment type="caution">
    <text evidence="3">The sequence shown here is derived from an EMBL/GenBank/DDBJ whole genome shotgun (WGS) entry which is preliminary data.</text>
</comment>
<sequence length="341" mass="37820">MEEETATQVNAHWSTQDEEDLIDYLLQHQAQAGDGGSFKMSPTFLGVAAVLNPKRKKGTGEKTGAVCSSKWNSFKRTHKAINAIRNRSGWTWDNDKGANIGEDRARDWNEFIKKVPYAKPFRNKGWKHLRKVDQLMPATLHGTHVFSASQGTVGLDPQPSDPDPTAKSTLPDPPSSFLVASRSVSPLLEDQPAPISHDDSEASARAPATTAVEVQTIRKRERAETVTPAASTKKSKLTGPEAIQSLNQTFGKFGENICAALAMDPQLRTPSRRKQALKKVQLEKWLPASDRLLLYKHLESNINAVDAYASIDDEADSEFRQLWITERLKDLKSKESSSVFD</sequence>
<proteinExistence type="predicted"/>
<evidence type="ECO:0000313" key="3">
    <source>
        <dbReference type="EMBL" id="RXW11640.1"/>
    </source>
</evidence>
<feature type="domain" description="Myb/SANT-like" evidence="2">
    <location>
        <begin position="12"/>
        <end position="103"/>
    </location>
</feature>
<dbReference type="Pfam" id="PF12776">
    <property type="entry name" value="Myb_DNA-bind_3"/>
    <property type="match status" value="1"/>
</dbReference>
<dbReference type="OrthoDB" id="2930561at2759"/>
<dbReference type="InterPro" id="IPR024752">
    <property type="entry name" value="Myb/SANT-like_dom"/>
</dbReference>
<organism evidence="3 4">
    <name type="scientific">Candolleomyces aberdarensis</name>
    <dbReference type="NCBI Taxonomy" id="2316362"/>
    <lineage>
        <taxon>Eukaryota</taxon>
        <taxon>Fungi</taxon>
        <taxon>Dikarya</taxon>
        <taxon>Basidiomycota</taxon>
        <taxon>Agaricomycotina</taxon>
        <taxon>Agaricomycetes</taxon>
        <taxon>Agaricomycetidae</taxon>
        <taxon>Agaricales</taxon>
        <taxon>Agaricineae</taxon>
        <taxon>Psathyrellaceae</taxon>
        <taxon>Candolleomyces</taxon>
    </lineage>
</organism>
<accession>A0A4Q2CXV4</accession>
<evidence type="ECO:0000313" key="4">
    <source>
        <dbReference type="Proteomes" id="UP000290288"/>
    </source>
</evidence>
<dbReference type="EMBL" id="SDEE01001725">
    <property type="protein sequence ID" value="RXW11640.1"/>
    <property type="molecule type" value="Genomic_DNA"/>
</dbReference>
<dbReference type="Proteomes" id="UP000290288">
    <property type="component" value="Unassembled WGS sequence"/>
</dbReference>
<gene>
    <name evidence="3" type="ORF">EST38_g14215</name>
</gene>
<protein>
    <recommendedName>
        <fullName evidence="2">Myb/SANT-like domain-containing protein</fullName>
    </recommendedName>
</protein>
<evidence type="ECO:0000259" key="2">
    <source>
        <dbReference type="Pfam" id="PF12776"/>
    </source>
</evidence>